<keyword evidence="3" id="KW-1185">Reference proteome</keyword>
<name>A0A6A6R882_9PEZI</name>
<reference evidence="2" key="1">
    <citation type="journal article" date="2020" name="Stud. Mycol.">
        <title>101 Dothideomycetes genomes: a test case for predicting lifestyles and emergence of pathogens.</title>
        <authorList>
            <person name="Haridas S."/>
            <person name="Albert R."/>
            <person name="Binder M."/>
            <person name="Bloem J."/>
            <person name="Labutti K."/>
            <person name="Salamov A."/>
            <person name="Andreopoulos B."/>
            <person name="Baker S."/>
            <person name="Barry K."/>
            <person name="Bills G."/>
            <person name="Bluhm B."/>
            <person name="Cannon C."/>
            <person name="Castanera R."/>
            <person name="Culley D."/>
            <person name="Daum C."/>
            <person name="Ezra D."/>
            <person name="Gonzalez J."/>
            <person name="Henrissat B."/>
            <person name="Kuo A."/>
            <person name="Liang C."/>
            <person name="Lipzen A."/>
            <person name="Lutzoni F."/>
            <person name="Magnuson J."/>
            <person name="Mondo S."/>
            <person name="Nolan M."/>
            <person name="Ohm R."/>
            <person name="Pangilinan J."/>
            <person name="Park H.-J."/>
            <person name="Ramirez L."/>
            <person name="Alfaro M."/>
            <person name="Sun H."/>
            <person name="Tritt A."/>
            <person name="Yoshinaga Y."/>
            <person name="Zwiers L.-H."/>
            <person name="Turgeon B."/>
            <person name="Goodwin S."/>
            <person name="Spatafora J."/>
            <person name="Crous P."/>
            <person name="Grigoriev I."/>
        </authorList>
    </citation>
    <scope>NUCLEOTIDE SEQUENCE</scope>
    <source>
        <strain evidence="2">CBS 269.34</strain>
    </source>
</reference>
<dbReference type="InterPro" id="IPR007250">
    <property type="entry name" value="HSP9_HSP12"/>
</dbReference>
<dbReference type="Gene3D" id="6.10.250.2440">
    <property type="match status" value="2"/>
</dbReference>
<evidence type="ECO:0000313" key="2">
    <source>
        <dbReference type="EMBL" id="KAF2500819.1"/>
    </source>
</evidence>
<accession>A0A6A6R882</accession>
<feature type="compositionally biased region" description="Polar residues" evidence="1">
    <location>
        <begin position="18"/>
        <end position="27"/>
    </location>
</feature>
<feature type="compositionally biased region" description="Basic and acidic residues" evidence="1">
    <location>
        <begin position="76"/>
        <end position="89"/>
    </location>
</feature>
<feature type="region of interest" description="Disordered" evidence="1">
    <location>
        <begin position="1"/>
        <end position="89"/>
    </location>
</feature>
<organism evidence="2 3">
    <name type="scientific">Lophium mytilinum</name>
    <dbReference type="NCBI Taxonomy" id="390894"/>
    <lineage>
        <taxon>Eukaryota</taxon>
        <taxon>Fungi</taxon>
        <taxon>Dikarya</taxon>
        <taxon>Ascomycota</taxon>
        <taxon>Pezizomycotina</taxon>
        <taxon>Dothideomycetes</taxon>
        <taxon>Pleosporomycetidae</taxon>
        <taxon>Mytilinidiales</taxon>
        <taxon>Mytilinidiaceae</taxon>
        <taxon>Lophium</taxon>
    </lineage>
</organism>
<dbReference type="EMBL" id="MU004183">
    <property type="protein sequence ID" value="KAF2500819.1"/>
    <property type="molecule type" value="Genomic_DNA"/>
</dbReference>
<dbReference type="Proteomes" id="UP000799750">
    <property type="component" value="Unassembled WGS sequence"/>
</dbReference>
<dbReference type="Pfam" id="PF04119">
    <property type="entry name" value="HSP9_HSP12"/>
    <property type="match status" value="1"/>
</dbReference>
<feature type="compositionally biased region" description="Basic and acidic residues" evidence="1">
    <location>
        <begin position="1"/>
        <end position="17"/>
    </location>
</feature>
<dbReference type="OrthoDB" id="2348401at2759"/>
<evidence type="ECO:0000256" key="1">
    <source>
        <dbReference type="SAM" id="MobiDB-lite"/>
    </source>
</evidence>
<sequence>MSDFARKDFSTKVKESATPDSTKSTGQKIKEAVTGSGDKIARGAQPDSSKSDTQEISDKFGRSKDRNTHGSTGESIVDKTKHALGGDRH</sequence>
<dbReference type="AlphaFoldDB" id="A0A6A6R882"/>
<protein>
    <recommendedName>
        <fullName evidence="4">Chaperone/heat shock protein Hsp12</fullName>
    </recommendedName>
</protein>
<feature type="compositionally biased region" description="Basic and acidic residues" evidence="1">
    <location>
        <begin position="49"/>
        <end position="68"/>
    </location>
</feature>
<evidence type="ECO:0008006" key="4">
    <source>
        <dbReference type="Google" id="ProtNLM"/>
    </source>
</evidence>
<dbReference type="PIRSF" id="PIRSF002590">
    <property type="entry name" value="HSP9/HSP12_fun"/>
    <property type="match status" value="1"/>
</dbReference>
<evidence type="ECO:0000313" key="3">
    <source>
        <dbReference type="Proteomes" id="UP000799750"/>
    </source>
</evidence>
<gene>
    <name evidence="2" type="ORF">BU16DRAFT_479505</name>
</gene>
<proteinExistence type="predicted"/>